<feature type="binding site" evidence="12">
    <location>
        <position position="94"/>
    </location>
    <ligand>
        <name>GTP</name>
        <dbReference type="ChEBI" id="CHEBI:37565"/>
    </ligand>
</feature>
<dbReference type="SFLD" id="SFLDG01383">
    <property type="entry name" value="cyclic_pyranopterin_phosphate"/>
    <property type="match status" value="1"/>
</dbReference>
<dbReference type="RefSeq" id="WP_406764909.1">
    <property type="nucleotide sequence ID" value="NZ_JBJHZY010000001.1"/>
</dbReference>
<comment type="similarity">
    <text evidence="12">Belongs to the radical SAM superfamily. MoaA family.</text>
</comment>
<evidence type="ECO:0000256" key="9">
    <source>
        <dbReference type="ARBA" id="ARBA00023150"/>
    </source>
</evidence>
<dbReference type="InterPro" id="IPR000385">
    <property type="entry name" value="MoaA_NifB_PqqE_Fe-S-bd_CS"/>
</dbReference>
<feature type="binding site" evidence="12">
    <location>
        <position position="67"/>
    </location>
    <ligand>
        <name>S-adenosyl-L-methionine</name>
        <dbReference type="ChEBI" id="CHEBI:59789"/>
    </ligand>
</feature>
<comment type="subunit">
    <text evidence="12">Monomer and homodimer.</text>
</comment>
<comment type="cofactor">
    <cofactor evidence="12">
        <name>[4Fe-4S] cluster</name>
        <dbReference type="ChEBI" id="CHEBI:49883"/>
    </cofactor>
    <text evidence="12">Binds 2 [4Fe-4S] clusters. Binds 1 [4Fe-4S] cluster coordinated with 3 cysteines and an exchangeable S-adenosyl-L-methionine and 1 [4Fe-4S] cluster coordinated with 3 cysteines and the GTP-derived substrate.</text>
</comment>
<feature type="binding site" evidence="12">
    <location>
        <position position="63"/>
    </location>
    <ligand>
        <name>GTP</name>
        <dbReference type="ChEBI" id="CHEBI:37565"/>
    </ligand>
</feature>
<dbReference type="SUPFAM" id="SSF102114">
    <property type="entry name" value="Radical SAM enzymes"/>
    <property type="match status" value="1"/>
</dbReference>
<comment type="catalytic activity">
    <reaction evidence="11 12">
        <text>GTP + AH2 + S-adenosyl-L-methionine = (8S)-3',8-cyclo-7,8-dihydroguanosine 5'-triphosphate + 5'-deoxyadenosine + L-methionine + A + H(+)</text>
        <dbReference type="Rhea" id="RHEA:49576"/>
        <dbReference type="ChEBI" id="CHEBI:13193"/>
        <dbReference type="ChEBI" id="CHEBI:15378"/>
        <dbReference type="ChEBI" id="CHEBI:17319"/>
        <dbReference type="ChEBI" id="CHEBI:17499"/>
        <dbReference type="ChEBI" id="CHEBI:37565"/>
        <dbReference type="ChEBI" id="CHEBI:57844"/>
        <dbReference type="ChEBI" id="CHEBI:59789"/>
        <dbReference type="ChEBI" id="CHEBI:131766"/>
        <dbReference type="EC" id="4.1.99.22"/>
    </reaction>
</comment>
<feature type="binding site" evidence="12">
    <location>
        <position position="27"/>
    </location>
    <ligand>
        <name>[4Fe-4S] cluster</name>
        <dbReference type="ChEBI" id="CHEBI:49883"/>
        <label>1</label>
        <note>4Fe-4S-S-AdoMet</note>
    </ligand>
</feature>
<evidence type="ECO:0000256" key="8">
    <source>
        <dbReference type="ARBA" id="ARBA00023134"/>
    </source>
</evidence>
<dbReference type="GO" id="GO:0061798">
    <property type="term" value="F:GTP 3',8'-cyclase activity"/>
    <property type="evidence" value="ECO:0007669"/>
    <property type="project" value="UniProtKB-EC"/>
</dbReference>
<proteinExistence type="inferred from homology"/>
<dbReference type="NCBIfam" id="TIGR02666">
    <property type="entry name" value="moaA"/>
    <property type="match status" value="1"/>
</dbReference>
<dbReference type="InterPro" id="IPR013785">
    <property type="entry name" value="Aldolase_TIM"/>
</dbReference>
<feature type="binding site" evidence="12">
    <location>
        <position position="251"/>
    </location>
    <ligand>
        <name>[4Fe-4S] cluster</name>
        <dbReference type="ChEBI" id="CHEBI:49883"/>
        <label>2</label>
        <note>4Fe-4S-substrate</note>
    </ligand>
</feature>
<name>A0ABW8TSX2_9CLOT</name>
<feature type="binding site" evidence="12">
    <location>
        <position position="248"/>
    </location>
    <ligand>
        <name>[4Fe-4S] cluster</name>
        <dbReference type="ChEBI" id="CHEBI:49883"/>
        <label>2</label>
        <note>4Fe-4S-substrate</note>
    </ligand>
</feature>
<keyword evidence="7 12" id="KW-0411">Iron-sulfur</keyword>
<dbReference type="InterPro" id="IPR007197">
    <property type="entry name" value="rSAM"/>
</dbReference>
<dbReference type="HAMAP" id="MF_01225_B">
    <property type="entry name" value="MoaA_B"/>
    <property type="match status" value="1"/>
</dbReference>
<comment type="pathway">
    <text evidence="12">Cofactor biosynthesis; molybdopterin biosynthesis.</text>
</comment>
<comment type="function">
    <text evidence="12">Catalyzes the cyclization of GTP to (8S)-3',8-cyclo-7,8-dihydroguanosine 5'-triphosphate.</text>
</comment>
<organism evidence="15 16">
    <name type="scientific">Candidatus Clostridium radicumherbarum</name>
    <dbReference type="NCBI Taxonomy" id="3381662"/>
    <lineage>
        <taxon>Bacteria</taxon>
        <taxon>Bacillati</taxon>
        <taxon>Bacillota</taxon>
        <taxon>Clostridia</taxon>
        <taxon>Eubacteriales</taxon>
        <taxon>Clostridiaceae</taxon>
        <taxon>Clostridium</taxon>
    </lineage>
</organism>
<gene>
    <name evidence="12 15" type="primary">moaA</name>
    <name evidence="15" type="ORF">ACJDUH_09465</name>
</gene>
<dbReference type="PROSITE" id="PS01305">
    <property type="entry name" value="MOAA_NIFB_PQQE"/>
    <property type="match status" value="1"/>
</dbReference>
<evidence type="ECO:0000256" key="6">
    <source>
        <dbReference type="ARBA" id="ARBA00023004"/>
    </source>
</evidence>
<sequence>MQDKYGRNIDYMRVSITDRCNLRCIYCMPENGVDKKEHKDIISFEEIYKIVKAAGALGIRKVRYTGGEPLVRKGIVDLINKTSMINGIKEIAITTNGILLDDMAGDLKRAGLTRANISLDSLNKEKYKYITRGGDLNKIFSAIDKCLKIGLAPLKINTVLMKGINDDEIKSFIELTRELPVSIRFIELMPIGEAVNLNTSMVKSDEIIKSYSELYEIKDMSNSVARLYKLKNAKGTIGFISPLSCKFCSSCNRIRLTASGTIKPCLHSEEEIDIKNYTGDDLKLITKLKESIFEKPEEHHLEKDKESKSKRMMFQVGG</sequence>
<feature type="domain" description="Radical SAM core" evidence="14">
    <location>
        <begin position="4"/>
        <end position="227"/>
    </location>
</feature>
<dbReference type="NCBIfam" id="NF001199">
    <property type="entry name" value="PRK00164.2-1"/>
    <property type="match status" value="1"/>
</dbReference>
<dbReference type="EC" id="4.1.99.22" evidence="1 12"/>
<dbReference type="SFLD" id="SFLDG01067">
    <property type="entry name" value="SPASM/twitch_domain_containing"/>
    <property type="match status" value="1"/>
</dbReference>
<dbReference type="SMART" id="SM00729">
    <property type="entry name" value="Elp3"/>
    <property type="match status" value="1"/>
</dbReference>
<keyword evidence="8 12" id="KW-0342">GTP-binding</keyword>
<dbReference type="SFLD" id="SFLDG01386">
    <property type="entry name" value="main_SPASM_domain-containing"/>
    <property type="match status" value="1"/>
</dbReference>
<keyword evidence="2 12" id="KW-0004">4Fe-4S</keyword>
<keyword evidence="10 12" id="KW-0456">Lyase</keyword>
<evidence type="ECO:0000256" key="2">
    <source>
        <dbReference type="ARBA" id="ARBA00022485"/>
    </source>
</evidence>
<dbReference type="Pfam" id="PF04055">
    <property type="entry name" value="Radical_SAM"/>
    <property type="match status" value="1"/>
</dbReference>
<keyword evidence="16" id="KW-1185">Reference proteome</keyword>
<dbReference type="InterPro" id="IPR006638">
    <property type="entry name" value="Elp3/MiaA/NifB-like_rSAM"/>
</dbReference>
<accession>A0ABW8TSX2</accession>
<feature type="binding site" evidence="12">
    <location>
        <position position="20"/>
    </location>
    <ligand>
        <name>[4Fe-4S] cluster</name>
        <dbReference type="ChEBI" id="CHEBI:49883"/>
        <label>1</label>
        <note>4Fe-4S-S-AdoMet</note>
    </ligand>
</feature>
<evidence type="ECO:0000256" key="7">
    <source>
        <dbReference type="ARBA" id="ARBA00023014"/>
    </source>
</evidence>
<keyword evidence="4 12" id="KW-0479">Metal-binding</keyword>
<evidence type="ECO:0000256" key="11">
    <source>
        <dbReference type="ARBA" id="ARBA00048697"/>
    </source>
</evidence>
<comment type="caution">
    <text evidence="15">The sequence shown here is derived from an EMBL/GenBank/DDBJ whole genome shotgun (WGS) entry which is preliminary data.</text>
</comment>
<dbReference type="InterPro" id="IPR040064">
    <property type="entry name" value="MoaA-like"/>
</dbReference>
<evidence type="ECO:0000256" key="3">
    <source>
        <dbReference type="ARBA" id="ARBA00022691"/>
    </source>
</evidence>
<feature type="binding site" evidence="12">
    <location>
        <position position="155"/>
    </location>
    <ligand>
        <name>GTP</name>
        <dbReference type="ChEBI" id="CHEBI:37565"/>
    </ligand>
</feature>
<feature type="binding site" evidence="12">
    <location>
        <begin position="253"/>
        <end position="255"/>
    </location>
    <ligand>
        <name>GTP</name>
        <dbReference type="ChEBI" id="CHEBI:37565"/>
    </ligand>
</feature>
<evidence type="ECO:0000313" key="15">
    <source>
        <dbReference type="EMBL" id="MFL0268333.1"/>
    </source>
</evidence>
<evidence type="ECO:0000256" key="12">
    <source>
        <dbReference type="HAMAP-Rule" id="MF_01225"/>
    </source>
</evidence>
<feature type="region of interest" description="Disordered" evidence="13">
    <location>
        <begin position="296"/>
        <end position="318"/>
    </location>
</feature>
<dbReference type="Pfam" id="PF06463">
    <property type="entry name" value="Mob_synth_C"/>
    <property type="match status" value="1"/>
</dbReference>
<feature type="binding site" evidence="12">
    <location>
        <position position="26"/>
    </location>
    <ligand>
        <name>S-adenosyl-L-methionine</name>
        <dbReference type="ChEBI" id="CHEBI:59789"/>
    </ligand>
</feature>
<dbReference type="CDD" id="cd01335">
    <property type="entry name" value="Radical_SAM"/>
    <property type="match status" value="1"/>
</dbReference>
<keyword evidence="6 12" id="KW-0408">Iron</keyword>
<keyword evidence="9 12" id="KW-0501">Molybdenum cofactor biosynthesis</keyword>
<dbReference type="Gene3D" id="3.20.20.70">
    <property type="entry name" value="Aldolase class I"/>
    <property type="match status" value="1"/>
</dbReference>
<evidence type="ECO:0000256" key="13">
    <source>
        <dbReference type="SAM" id="MobiDB-lite"/>
    </source>
</evidence>
<dbReference type="InterPro" id="IPR050105">
    <property type="entry name" value="MoCo_biosynth_MoaA/MoaC"/>
</dbReference>
<dbReference type="InterPro" id="IPR013483">
    <property type="entry name" value="MoaA"/>
</dbReference>
<dbReference type="PROSITE" id="PS51918">
    <property type="entry name" value="RADICAL_SAM"/>
    <property type="match status" value="1"/>
</dbReference>
<feature type="binding site" evidence="12">
    <location>
        <position position="24"/>
    </location>
    <ligand>
        <name>[4Fe-4S] cluster</name>
        <dbReference type="ChEBI" id="CHEBI:49883"/>
        <label>1</label>
        <note>4Fe-4S-S-AdoMet</note>
    </ligand>
</feature>
<feature type="compositionally biased region" description="Basic and acidic residues" evidence="13">
    <location>
        <begin position="296"/>
        <end position="309"/>
    </location>
</feature>
<protein>
    <recommendedName>
        <fullName evidence="1 12">GTP 3',8-cyclase</fullName>
        <ecNumber evidence="1 12">4.1.99.22</ecNumber>
    </recommendedName>
    <alternativeName>
        <fullName evidence="12">Molybdenum cofactor biosynthesis protein A</fullName>
    </alternativeName>
</protein>
<dbReference type="CDD" id="cd21117">
    <property type="entry name" value="Twitch_MoaA"/>
    <property type="match status" value="1"/>
</dbReference>
<dbReference type="PANTHER" id="PTHR22960:SF0">
    <property type="entry name" value="MOLYBDENUM COFACTOR BIOSYNTHESIS PROTEIN 1"/>
    <property type="match status" value="1"/>
</dbReference>
<feature type="binding site" evidence="12">
    <location>
        <position position="189"/>
    </location>
    <ligand>
        <name>S-adenosyl-L-methionine</name>
        <dbReference type="ChEBI" id="CHEBI:59789"/>
    </ligand>
</feature>
<evidence type="ECO:0000256" key="1">
    <source>
        <dbReference type="ARBA" id="ARBA00012167"/>
    </source>
</evidence>
<dbReference type="SFLD" id="SFLDS00029">
    <property type="entry name" value="Radical_SAM"/>
    <property type="match status" value="1"/>
</dbReference>
<keyword evidence="3 12" id="KW-0949">S-adenosyl-L-methionine</keyword>
<evidence type="ECO:0000259" key="14">
    <source>
        <dbReference type="PROSITE" id="PS51918"/>
    </source>
</evidence>
<evidence type="ECO:0000256" key="10">
    <source>
        <dbReference type="ARBA" id="ARBA00023239"/>
    </source>
</evidence>
<dbReference type="EMBL" id="JBJHZY010000001">
    <property type="protein sequence ID" value="MFL0268333.1"/>
    <property type="molecule type" value="Genomic_DNA"/>
</dbReference>
<feature type="binding site" evidence="12">
    <location>
        <position position="118"/>
    </location>
    <ligand>
        <name>S-adenosyl-L-methionine</name>
        <dbReference type="ChEBI" id="CHEBI:59789"/>
    </ligand>
</feature>
<evidence type="ECO:0000256" key="5">
    <source>
        <dbReference type="ARBA" id="ARBA00022741"/>
    </source>
</evidence>
<feature type="binding site" evidence="12">
    <location>
        <position position="265"/>
    </location>
    <ligand>
        <name>[4Fe-4S] cluster</name>
        <dbReference type="ChEBI" id="CHEBI:49883"/>
        <label>2</label>
        <note>4Fe-4S-substrate</note>
    </ligand>
</feature>
<dbReference type="Proteomes" id="UP001623661">
    <property type="component" value="Unassembled WGS sequence"/>
</dbReference>
<keyword evidence="5 12" id="KW-0547">Nucleotide-binding</keyword>
<reference evidence="15 16" key="1">
    <citation type="submission" date="2024-11" db="EMBL/GenBank/DDBJ databases">
        <authorList>
            <person name="Heng Y.C."/>
            <person name="Lim A.C.H."/>
            <person name="Lee J.K.Y."/>
            <person name="Kittelmann S."/>
        </authorList>
    </citation>
    <scope>NUCLEOTIDE SEQUENCE [LARGE SCALE GENOMIC DNA]</scope>
    <source>
        <strain evidence="15 16">WILCCON 0202</strain>
    </source>
</reference>
<dbReference type="InterPro" id="IPR010505">
    <property type="entry name" value="MoaA_twitch"/>
</dbReference>
<evidence type="ECO:0000256" key="4">
    <source>
        <dbReference type="ARBA" id="ARBA00022723"/>
    </source>
</evidence>
<dbReference type="PANTHER" id="PTHR22960">
    <property type="entry name" value="MOLYBDOPTERIN COFACTOR SYNTHESIS PROTEIN A"/>
    <property type="match status" value="1"/>
</dbReference>
<evidence type="ECO:0000313" key="16">
    <source>
        <dbReference type="Proteomes" id="UP001623661"/>
    </source>
</evidence>
<dbReference type="InterPro" id="IPR058240">
    <property type="entry name" value="rSAM_sf"/>
</dbReference>
<feature type="binding site" evidence="12">
    <location>
        <position position="13"/>
    </location>
    <ligand>
        <name>GTP</name>
        <dbReference type="ChEBI" id="CHEBI:37565"/>
    </ligand>
</feature>